<evidence type="ECO:0000256" key="1">
    <source>
        <dbReference type="ARBA" id="ARBA00000971"/>
    </source>
</evidence>
<feature type="chain" id="PRO_5047035402" description="Peptidyl-prolyl cis-trans isomerase" evidence="7">
    <location>
        <begin position="22"/>
        <end position="241"/>
    </location>
</feature>
<organism evidence="9 10">
    <name type="scientific">Aliidiomarina sedimenti</name>
    <dbReference type="NCBI Taxonomy" id="1933879"/>
    <lineage>
        <taxon>Bacteria</taxon>
        <taxon>Pseudomonadati</taxon>
        <taxon>Pseudomonadota</taxon>
        <taxon>Gammaproteobacteria</taxon>
        <taxon>Alteromonadales</taxon>
        <taxon>Idiomarinaceae</taxon>
        <taxon>Aliidiomarina</taxon>
    </lineage>
</organism>
<dbReference type="EMBL" id="PIPN01000004">
    <property type="protein sequence ID" value="RUO29387.1"/>
    <property type="molecule type" value="Genomic_DNA"/>
</dbReference>
<evidence type="ECO:0000256" key="4">
    <source>
        <dbReference type="ARBA" id="ARBA00023235"/>
    </source>
</evidence>
<dbReference type="EC" id="5.2.1.8" evidence="6"/>
<evidence type="ECO:0000256" key="5">
    <source>
        <dbReference type="PROSITE-ProRule" id="PRU00277"/>
    </source>
</evidence>
<dbReference type="RefSeq" id="WP_126789654.1">
    <property type="nucleotide sequence ID" value="NZ_PIPN01000004.1"/>
</dbReference>
<feature type="signal peptide" evidence="7">
    <location>
        <begin position="1"/>
        <end position="21"/>
    </location>
</feature>
<reference evidence="9 10" key="1">
    <citation type="journal article" date="2018" name="Front. Microbiol.">
        <title>Genome-Based Analysis Reveals the Taxonomy and Diversity of the Family Idiomarinaceae.</title>
        <authorList>
            <person name="Liu Y."/>
            <person name="Lai Q."/>
            <person name="Shao Z."/>
        </authorList>
    </citation>
    <scope>NUCLEOTIDE SEQUENCE [LARGE SCALE GENOMIC DNA]</scope>
    <source>
        <strain evidence="9 10">GBSy1</strain>
    </source>
</reference>
<keyword evidence="3 5" id="KW-0697">Rotamase</keyword>
<keyword evidence="7" id="KW-0732">Signal</keyword>
<comment type="catalytic activity">
    <reaction evidence="1 5 6">
        <text>[protein]-peptidylproline (omega=180) = [protein]-peptidylproline (omega=0)</text>
        <dbReference type="Rhea" id="RHEA:16237"/>
        <dbReference type="Rhea" id="RHEA-COMP:10747"/>
        <dbReference type="Rhea" id="RHEA-COMP:10748"/>
        <dbReference type="ChEBI" id="CHEBI:83833"/>
        <dbReference type="ChEBI" id="CHEBI:83834"/>
        <dbReference type="EC" id="5.2.1.8"/>
    </reaction>
</comment>
<dbReference type="Gene3D" id="3.10.50.40">
    <property type="match status" value="1"/>
</dbReference>
<dbReference type="PANTHER" id="PTHR43811:SF19">
    <property type="entry name" value="39 KDA FK506-BINDING NUCLEAR PROTEIN"/>
    <property type="match status" value="1"/>
</dbReference>
<sequence>MKTLHKVFAVSALTLALSACGESQQATVELETEEQRQAYALGASIGLYVEENLSQQQEAEIELDKDLVITAFNESVRGEGRMDQETAEEIVIELQQQVMRQRQEVVGGRALREGQEYLEENAQREGVEVTESGLQYEVVREGEGERPAAEDVVEVHYEGTLVNGDVFDSSYERGEPAVFPLNRVIPGWTEGVQLMREGAHYRFVIPAELAYGDRDVGGAIPPNSTLIFEVELVSIVDQDEQ</sequence>
<dbReference type="InterPro" id="IPR036944">
    <property type="entry name" value="PPIase_FKBP_N_sf"/>
</dbReference>
<evidence type="ECO:0000313" key="10">
    <source>
        <dbReference type="Proteomes" id="UP000287410"/>
    </source>
</evidence>
<evidence type="ECO:0000256" key="7">
    <source>
        <dbReference type="SAM" id="SignalP"/>
    </source>
</evidence>
<evidence type="ECO:0000259" key="8">
    <source>
        <dbReference type="PROSITE" id="PS50059"/>
    </source>
</evidence>
<gene>
    <name evidence="9" type="ORF">CWE12_10435</name>
</gene>
<dbReference type="Proteomes" id="UP000287410">
    <property type="component" value="Unassembled WGS sequence"/>
</dbReference>
<keyword evidence="4 5" id="KW-0413">Isomerase</keyword>
<evidence type="ECO:0000256" key="3">
    <source>
        <dbReference type="ARBA" id="ARBA00023110"/>
    </source>
</evidence>
<dbReference type="InterPro" id="IPR001179">
    <property type="entry name" value="PPIase_FKBP_dom"/>
</dbReference>
<name>A0ABY0BYN5_9GAMM</name>
<dbReference type="SUPFAM" id="SSF54534">
    <property type="entry name" value="FKBP-like"/>
    <property type="match status" value="1"/>
</dbReference>
<dbReference type="Pfam" id="PF00254">
    <property type="entry name" value="FKBP_C"/>
    <property type="match status" value="1"/>
</dbReference>
<dbReference type="InterPro" id="IPR000774">
    <property type="entry name" value="PPIase_FKBP_N"/>
</dbReference>
<comment type="caution">
    <text evidence="9">The sequence shown here is derived from an EMBL/GenBank/DDBJ whole genome shotgun (WGS) entry which is preliminary data.</text>
</comment>
<dbReference type="InterPro" id="IPR046357">
    <property type="entry name" value="PPIase_dom_sf"/>
</dbReference>
<dbReference type="PROSITE" id="PS50059">
    <property type="entry name" value="FKBP_PPIASE"/>
    <property type="match status" value="1"/>
</dbReference>
<feature type="domain" description="PPIase FKBP-type" evidence="8">
    <location>
        <begin position="150"/>
        <end position="236"/>
    </location>
</feature>
<dbReference type="PROSITE" id="PS51257">
    <property type="entry name" value="PROKAR_LIPOPROTEIN"/>
    <property type="match status" value="1"/>
</dbReference>
<dbReference type="GO" id="GO:0016853">
    <property type="term" value="F:isomerase activity"/>
    <property type="evidence" value="ECO:0007669"/>
    <property type="project" value="UniProtKB-KW"/>
</dbReference>
<evidence type="ECO:0000313" key="9">
    <source>
        <dbReference type="EMBL" id="RUO29387.1"/>
    </source>
</evidence>
<proteinExistence type="inferred from homology"/>
<protein>
    <recommendedName>
        <fullName evidence="6">Peptidyl-prolyl cis-trans isomerase</fullName>
        <ecNumber evidence="6">5.2.1.8</ecNumber>
    </recommendedName>
</protein>
<dbReference type="Pfam" id="PF01346">
    <property type="entry name" value="FKBP_N"/>
    <property type="match status" value="1"/>
</dbReference>
<accession>A0ABY0BYN5</accession>
<keyword evidence="10" id="KW-1185">Reference proteome</keyword>
<comment type="similarity">
    <text evidence="2 6">Belongs to the FKBP-type PPIase family.</text>
</comment>
<dbReference type="PANTHER" id="PTHR43811">
    <property type="entry name" value="FKBP-TYPE PEPTIDYL-PROLYL CIS-TRANS ISOMERASE FKPA"/>
    <property type="match status" value="1"/>
</dbReference>
<dbReference type="Gene3D" id="1.10.287.460">
    <property type="entry name" value="Peptidyl-prolyl cis-trans isomerase, FKBP-type, N-terminal domain"/>
    <property type="match status" value="1"/>
</dbReference>
<evidence type="ECO:0000256" key="2">
    <source>
        <dbReference type="ARBA" id="ARBA00006577"/>
    </source>
</evidence>
<evidence type="ECO:0000256" key="6">
    <source>
        <dbReference type="RuleBase" id="RU003915"/>
    </source>
</evidence>